<evidence type="ECO:0000259" key="2">
    <source>
        <dbReference type="PROSITE" id="PS50975"/>
    </source>
</evidence>
<keyword evidence="1" id="KW-0547">Nucleotide-binding</keyword>
<dbReference type="SUPFAM" id="SSF56059">
    <property type="entry name" value="Glutathione synthetase ATP-binding domain-like"/>
    <property type="match status" value="1"/>
</dbReference>
<protein>
    <recommendedName>
        <fullName evidence="2">ATP-grasp domain-containing protein</fullName>
    </recommendedName>
</protein>
<gene>
    <name evidence="3" type="ORF">EQG79_19005</name>
</gene>
<feature type="domain" description="ATP-grasp" evidence="2">
    <location>
        <begin position="129"/>
        <end position="319"/>
    </location>
</feature>
<keyword evidence="4" id="KW-1185">Reference proteome</keyword>
<dbReference type="GO" id="GO:0046872">
    <property type="term" value="F:metal ion binding"/>
    <property type="evidence" value="ECO:0007669"/>
    <property type="project" value="InterPro"/>
</dbReference>
<keyword evidence="1" id="KW-0067">ATP-binding</keyword>
<dbReference type="EMBL" id="SBLB01000005">
    <property type="protein sequence ID" value="RYC68449.1"/>
    <property type="molecule type" value="Genomic_DNA"/>
</dbReference>
<accession>A0A4Q2UNR1</accession>
<dbReference type="InterPro" id="IPR011761">
    <property type="entry name" value="ATP-grasp"/>
</dbReference>
<evidence type="ECO:0000313" key="3">
    <source>
        <dbReference type="EMBL" id="RYC68449.1"/>
    </source>
</evidence>
<dbReference type="RefSeq" id="WP_077919563.1">
    <property type="nucleotide sequence ID" value="NZ_SBLB01000005.1"/>
</dbReference>
<comment type="caution">
    <text evidence="3">The sequence shown here is derived from an EMBL/GenBank/DDBJ whole genome shotgun (WGS) entry which is preliminary data.</text>
</comment>
<proteinExistence type="predicted"/>
<dbReference type="AlphaFoldDB" id="A0A4Q2UNR1"/>
<dbReference type="PROSITE" id="PS50975">
    <property type="entry name" value="ATP_GRASP"/>
    <property type="match status" value="1"/>
</dbReference>
<sequence>MILVLSQQKFEPGTDPVLNWLLYNRIPFVKVTLQDLVDQRVSYTVDVDNQDVFINGRSVRNDVEVIWHRRFIIDLHRVSRQIEGGSHPQLRSELELEIRELLHCLSAIFRDKTWLTPFDRIGVSKLTMLQQARAHGLAVPRSKVLTARADVAHFLADTPTGLISKPLSDGRSYYLHEGDTYVVFTNLITAGSLNELPERFFPSLFQERVPARYELRVFYLDGNCYTTAILNSTADKNVDRKLDSTASSTHYVPYRLPDSVNWAVDAFMRASGLNTGSLDFIRSDTGAYVFLEVNPVGQYMAESEKTNYKLDRVIATWLQNQTAHACS</sequence>
<evidence type="ECO:0000313" key="4">
    <source>
        <dbReference type="Proteomes" id="UP000290407"/>
    </source>
</evidence>
<organism evidence="3 4">
    <name type="scientific">Spirosoma sordidisoli</name>
    <dbReference type="NCBI Taxonomy" id="2502893"/>
    <lineage>
        <taxon>Bacteria</taxon>
        <taxon>Pseudomonadati</taxon>
        <taxon>Bacteroidota</taxon>
        <taxon>Cytophagia</taxon>
        <taxon>Cytophagales</taxon>
        <taxon>Cytophagaceae</taxon>
        <taxon>Spirosoma</taxon>
    </lineage>
</organism>
<dbReference type="Gene3D" id="3.30.470.20">
    <property type="entry name" value="ATP-grasp fold, B domain"/>
    <property type="match status" value="1"/>
</dbReference>
<reference evidence="3 4" key="1">
    <citation type="submission" date="2019-01" db="EMBL/GenBank/DDBJ databases">
        <title>Spirosoma flava sp. nov., a propanil-degrading bacterium isolated from herbicide-contaminated soil.</title>
        <authorList>
            <person name="Zhang L."/>
            <person name="Jiang J.-D."/>
        </authorList>
    </citation>
    <scope>NUCLEOTIDE SEQUENCE [LARGE SCALE GENOMIC DNA]</scope>
    <source>
        <strain evidence="3 4">TY50</strain>
    </source>
</reference>
<dbReference type="GO" id="GO:0005524">
    <property type="term" value="F:ATP binding"/>
    <property type="evidence" value="ECO:0007669"/>
    <property type="project" value="UniProtKB-UniRule"/>
</dbReference>
<name>A0A4Q2UNR1_9BACT</name>
<evidence type="ECO:0000256" key="1">
    <source>
        <dbReference type="PROSITE-ProRule" id="PRU00409"/>
    </source>
</evidence>
<dbReference type="Proteomes" id="UP000290407">
    <property type="component" value="Unassembled WGS sequence"/>
</dbReference>